<name>A0A5M3MEG2_CONPW</name>
<protein>
    <submittedName>
        <fullName evidence="3">Uncharacterized protein</fullName>
    </submittedName>
</protein>
<dbReference type="RefSeq" id="XP_007772039.1">
    <property type="nucleotide sequence ID" value="XM_007773849.1"/>
</dbReference>
<sequence>MTASILVPTGQTIALYGPTNISSSPFLVMVDGSDPTAVMPNARLSSPNASSASTTLLYFNNRLSAGPHTITVRNNPVSERDVLAVSHFEVTSVSGSTSTSNGSVSAALIVPPIGGAFLLLVGVTIFVYCRRRRRRLAKIRAMMSPHPFCDLVQLPHAPLPIAQPRERNRVPVSMCFNVANTGVDPEAGVQPSPPAIYASEGRARYKPPKQRVEATEGVVHIGETRNRPAGRQLHDQRSLAGLVPAAQTEHRAHQSAGGTTHDDARRKRKRRRKAVHTSLCVQLPRSSVQARATGVARRVVPENGRDESRARGDDGEGTRRRWRPLPIAPFADPGMALSAALTHERASGPRYKVYKVPVIEVPPPYDRGHVRL</sequence>
<dbReference type="AlphaFoldDB" id="A0A5M3MEG2"/>
<evidence type="ECO:0000256" key="2">
    <source>
        <dbReference type="SAM" id="Phobius"/>
    </source>
</evidence>
<evidence type="ECO:0000313" key="3">
    <source>
        <dbReference type="EMBL" id="EIW77659.1"/>
    </source>
</evidence>
<evidence type="ECO:0000313" key="4">
    <source>
        <dbReference type="Proteomes" id="UP000053558"/>
    </source>
</evidence>
<dbReference type="Proteomes" id="UP000053558">
    <property type="component" value="Unassembled WGS sequence"/>
</dbReference>
<keyword evidence="2" id="KW-1133">Transmembrane helix</keyword>
<feature type="region of interest" description="Disordered" evidence="1">
    <location>
        <begin position="291"/>
        <end position="326"/>
    </location>
</feature>
<feature type="compositionally biased region" description="Basic and acidic residues" evidence="1">
    <location>
        <begin position="299"/>
        <end position="319"/>
    </location>
</feature>
<comment type="caution">
    <text evidence="3">The sequence shown here is derived from an EMBL/GenBank/DDBJ whole genome shotgun (WGS) entry which is preliminary data.</text>
</comment>
<dbReference type="EMBL" id="JH711583">
    <property type="protein sequence ID" value="EIW77659.1"/>
    <property type="molecule type" value="Genomic_DNA"/>
</dbReference>
<organism evidence="3 4">
    <name type="scientific">Coniophora puteana (strain RWD-64-598)</name>
    <name type="common">Brown rot fungus</name>
    <dbReference type="NCBI Taxonomy" id="741705"/>
    <lineage>
        <taxon>Eukaryota</taxon>
        <taxon>Fungi</taxon>
        <taxon>Dikarya</taxon>
        <taxon>Basidiomycota</taxon>
        <taxon>Agaricomycotina</taxon>
        <taxon>Agaricomycetes</taxon>
        <taxon>Agaricomycetidae</taxon>
        <taxon>Boletales</taxon>
        <taxon>Coniophorineae</taxon>
        <taxon>Coniophoraceae</taxon>
        <taxon>Coniophora</taxon>
    </lineage>
</organism>
<keyword evidence="4" id="KW-1185">Reference proteome</keyword>
<dbReference type="KEGG" id="cput:CONPUDRAFT_156853"/>
<evidence type="ECO:0000256" key="1">
    <source>
        <dbReference type="SAM" id="MobiDB-lite"/>
    </source>
</evidence>
<dbReference type="Gene3D" id="2.60.120.260">
    <property type="entry name" value="Galactose-binding domain-like"/>
    <property type="match status" value="1"/>
</dbReference>
<feature type="transmembrane region" description="Helical" evidence="2">
    <location>
        <begin position="106"/>
        <end position="129"/>
    </location>
</feature>
<dbReference type="GeneID" id="19203648"/>
<gene>
    <name evidence="3" type="ORF">CONPUDRAFT_156853</name>
</gene>
<keyword evidence="2" id="KW-0812">Transmembrane</keyword>
<proteinExistence type="predicted"/>
<feature type="region of interest" description="Disordered" evidence="1">
    <location>
        <begin position="246"/>
        <end position="276"/>
    </location>
</feature>
<reference evidence="4" key="1">
    <citation type="journal article" date="2012" name="Science">
        <title>The Paleozoic origin of enzymatic lignin decomposition reconstructed from 31 fungal genomes.</title>
        <authorList>
            <person name="Floudas D."/>
            <person name="Binder M."/>
            <person name="Riley R."/>
            <person name="Barry K."/>
            <person name="Blanchette R.A."/>
            <person name="Henrissat B."/>
            <person name="Martinez A.T."/>
            <person name="Otillar R."/>
            <person name="Spatafora J.W."/>
            <person name="Yadav J.S."/>
            <person name="Aerts A."/>
            <person name="Benoit I."/>
            <person name="Boyd A."/>
            <person name="Carlson A."/>
            <person name="Copeland A."/>
            <person name="Coutinho P.M."/>
            <person name="de Vries R.P."/>
            <person name="Ferreira P."/>
            <person name="Findley K."/>
            <person name="Foster B."/>
            <person name="Gaskell J."/>
            <person name="Glotzer D."/>
            <person name="Gorecki P."/>
            <person name="Heitman J."/>
            <person name="Hesse C."/>
            <person name="Hori C."/>
            <person name="Igarashi K."/>
            <person name="Jurgens J.A."/>
            <person name="Kallen N."/>
            <person name="Kersten P."/>
            <person name="Kohler A."/>
            <person name="Kuees U."/>
            <person name="Kumar T.K.A."/>
            <person name="Kuo A."/>
            <person name="LaButti K."/>
            <person name="Larrondo L.F."/>
            <person name="Lindquist E."/>
            <person name="Ling A."/>
            <person name="Lombard V."/>
            <person name="Lucas S."/>
            <person name="Lundell T."/>
            <person name="Martin R."/>
            <person name="McLaughlin D.J."/>
            <person name="Morgenstern I."/>
            <person name="Morin E."/>
            <person name="Murat C."/>
            <person name="Nagy L.G."/>
            <person name="Nolan M."/>
            <person name="Ohm R.A."/>
            <person name="Patyshakuliyeva A."/>
            <person name="Rokas A."/>
            <person name="Ruiz-Duenas F.J."/>
            <person name="Sabat G."/>
            <person name="Salamov A."/>
            <person name="Samejima M."/>
            <person name="Schmutz J."/>
            <person name="Slot J.C."/>
            <person name="St John F."/>
            <person name="Stenlid J."/>
            <person name="Sun H."/>
            <person name="Sun S."/>
            <person name="Syed K."/>
            <person name="Tsang A."/>
            <person name="Wiebenga A."/>
            <person name="Young D."/>
            <person name="Pisabarro A."/>
            <person name="Eastwood D.C."/>
            <person name="Martin F."/>
            <person name="Cullen D."/>
            <person name="Grigoriev I.V."/>
            <person name="Hibbett D.S."/>
        </authorList>
    </citation>
    <scope>NUCLEOTIDE SEQUENCE [LARGE SCALE GENOMIC DNA]</scope>
    <source>
        <strain evidence="4">RWD-64-598 SS2</strain>
    </source>
</reference>
<keyword evidence="2" id="KW-0472">Membrane</keyword>
<accession>A0A5M3MEG2</accession>
<feature type="compositionally biased region" description="Basic residues" evidence="1">
    <location>
        <begin position="266"/>
        <end position="275"/>
    </location>
</feature>